<name>A0ABM3G2S1_NEOLC</name>
<evidence type="ECO:0000313" key="2">
    <source>
        <dbReference type="RefSeq" id="XP_046594552.1"/>
    </source>
</evidence>
<accession>A0ABM3G2S1</accession>
<keyword evidence="1" id="KW-1185">Reference proteome</keyword>
<dbReference type="RefSeq" id="XP_046594552.1">
    <property type="nucleotide sequence ID" value="XM_046738596.1"/>
</dbReference>
<reference evidence="2" key="1">
    <citation type="submission" date="2025-08" db="UniProtKB">
        <authorList>
            <consortium name="RefSeq"/>
        </authorList>
    </citation>
    <scope>IDENTIFICATION</scope>
    <source>
        <tissue evidence="2">Thorax and Abdomen</tissue>
    </source>
</reference>
<dbReference type="Proteomes" id="UP000829291">
    <property type="component" value="Chromosome 4"/>
</dbReference>
<protein>
    <submittedName>
        <fullName evidence="2">Uncharacterized protein LOC107219567</fullName>
    </submittedName>
</protein>
<proteinExistence type="predicted"/>
<gene>
    <name evidence="2" type="primary">LOC107219567</name>
</gene>
<evidence type="ECO:0000313" key="1">
    <source>
        <dbReference type="Proteomes" id="UP000829291"/>
    </source>
</evidence>
<organism evidence="1 2">
    <name type="scientific">Neodiprion lecontei</name>
    <name type="common">Redheaded pine sawfly</name>
    <dbReference type="NCBI Taxonomy" id="441921"/>
    <lineage>
        <taxon>Eukaryota</taxon>
        <taxon>Metazoa</taxon>
        <taxon>Ecdysozoa</taxon>
        <taxon>Arthropoda</taxon>
        <taxon>Hexapoda</taxon>
        <taxon>Insecta</taxon>
        <taxon>Pterygota</taxon>
        <taxon>Neoptera</taxon>
        <taxon>Endopterygota</taxon>
        <taxon>Hymenoptera</taxon>
        <taxon>Tenthredinoidea</taxon>
        <taxon>Diprionidae</taxon>
        <taxon>Diprioninae</taxon>
        <taxon>Neodiprion</taxon>
    </lineage>
</organism>
<sequence length="124" mass="14447">MASAWRATVPITPQMIRVVVKELQTRRAYISSALIASHLRRCYPIDNDPNALKKELNEKLNCAVSVGLIARCGDDKYSIPTLRQQASLDKTAFTAFWNTFYRSSKNYLYPQIRRPQEEWQLYEF</sequence>
<dbReference type="GeneID" id="107219567"/>